<dbReference type="PANTHER" id="PTHR43133">
    <property type="entry name" value="RNA POLYMERASE ECF-TYPE SIGMA FACTO"/>
    <property type="match status" value="1"/>
</dbReference>
<gene>
    <name evidence="8" type="ORF">H9841_02135</name>
</gene>
<dbReference type="Proteomes" id="UP000823868">
    <property type="component" value="Unassembled WGS sequence"/>
</dbReference>
<reference evidence="8" key="2">
    <citation type="submission" date="2021-04" db="EMBL/GenBank/DDBJ databases">
        <authorList>
            <person name="Gilroy R."/>
        </authorList>
    </citation>
    <scope>NUCLEOTIDE SEQUENCE</scope>
    <source>
        <strain evidence="8">ChiBcec16_6824</strain>
    </source>
</reference>
<proteinExistence type="inferred from homology"/>
<sequence>MEETTMLRHLRQGDGAALEALMEQYLPYVSAVVWGVLGHALPHTDGEEVAADVFVAAWDHAGDLRPGKVKAWLGTVARNKARNRLRGAGLLRPLEEDVLELPSLDDPAGEVERAEVRALLRQAVEALGPPDRDIFVRYYYYQQPVRTIAQAVGMPENTVKTRLRRGRQKLKDALMQGGFVYDGAIF</sequence>
<feature type="domain" description="RNA polymerase sigma-70 region 2" evidence="6">
    <location>
        <begin position="21"/>
        <end position="88"/>
    </location>
</feature>
<dbReference type="InterPro" id="IPR039425">
    <property type="entry name" value="RNA_pol_sigma-70-like"/>
</dbReference>
<dbReference type="NCBIfam" id="TIGR02937">
    <property type="entry name" value="sigma70-ECF"/>
    <property type="match status" value="1"/>
</dbReference>
<keyword evidence="5" id="KW-0804">Transcription</keyword>
<evidence type="ECO:0000313" key="8">
    <source>
        <dbReference type="EMBL" id="HIY20686.1"/>
    </source>
</evidence>
<evidence type="ECO:0000256" key="5">
    <source>
        <dbReference type="ARBA" id="ARBA00023163"/>
    </source>
</evidence>
<dbReference type="InterPro" id="IPR013249">
    <property type="entry name" value="RNA_pol_sigma70_r4_t2"/>
</dbReference>
<evidence type="ECO:0000256" key="1">
    <source>
        <dbReference type="ARBA" id="ARBA00010641"/>
    </source>
</evidence>
<evidence type="ECO:0000313" key="9">
    <source>
        <dbReference type="Proteomes" id="UP000823868"/>
    </source>
</evidence>
<dbReference type="SUPFAM" id="SSF88659">
    <property type="entry name" value="Sigma3 and sigma4 domains of RNA polymerase sigma factors"/>
    <property type="match status" value="1"/>
</dbReference>
<evidence type="ECO:0000256" key="2">
    <source>
        <dbReference type="ARBA" id="ARBA00023015"/>
    </source>
</evidence>
<reference evidence="8" key="1">
    <citation type="journal article" date="2021" name="PeerJ">
        <title>Extensive microbial diversity within the chicken gut microbiome revealed by metagenomics and culture.</title>
        <authorList>
            <person name="Gilroy R."/>
            <person name="Ravi A."/>
            <person name="Getino M."/>
            <person name="Pursley I."/>
            <person name="Horton D.L."/>
            <person name="Alikhan N.F."/>
            <person name="Baker D."/>
            <person name="Gharbi K."/>
            <person name="Hall N."/>
            <person name="Watson M."/>
            <person name="Adriaenssens E.M."/>
            <person name="Foster-Nyarko E."/>
            <person name="Jarju S."/>
            <person name="Secka A."/>
            <person name="Antonio M."/>
            <person name="Oren A."/>
            <person name="Chaudhuri R.R."/>
            <person name="La Ragione R."/>
            <person name="Hildebrand F."/>
            <person name="Pallen M.J."/>
        </authorList>
    </citation>
    <scope>NUCLEOTIDE SEQUENCE</scope>
    <source>
        <strain evidence="8">ChiBcec16_6824</strain>
    </source>
</reference>
<keyword evidence="2" id="KW-0805">Transcription regulation</keyword>
<name>A0A9D2BX24_9FIRM</name>
<dbReference type="Gene3D" id="1.10.10.10">
    <property type="entry name" value="Winged helix-like DNA-binding domain superfamily/Winged helix DNA-binding domain"/>
    <property type="match status" value="1"/>
</dbReference>
<evidence type="ECO:0000259" key="6">
    <source>
        <dbReference type="Pfam" id="PF04542"/>
    </source>
</evidence>
<dbReference type="InterPro" id="IPR013324">
    <property type="entry name" value="RNA_pol_sigma_r3/r4-like"/>
</dbReference>
<dbReference type="InterPro" id="IPR013325">
    <property type="entry name" value="RNA_pol_sigma_r2"/>
</dbReference>
<dbReference type="PANTHER" id="PTHR43133:SF8">
    <property type="entry name" value="RNA POLYMERASE SIGMA FACTOR HI_1459-RELATED"/>
    <property type="match status" value="1"/>
</dbReference>
<dbReference type="AlphaFoldDB" id="A0A9D2BX24"/>
<dbReference type="Pfam" id="PF04542">
    <property type="entry name" value="Sigma70_r2"/>
    <property type="match status" value="1"/>
</dbReference>
<keyword evidence="4" id="KW-0238">DNA-binding</keyword>
<dbReference type="InterPro" id="IPR036388">
    <property type="entry name" value="WH-like_DNA-bd_sf"/>
</dbReference>
<dbReference type="GO" id="GO:0006352">
    <property type="term" value="P:DNA-templated transcription initiation"/>
    <property type="evidence" value="ECO:0007669"/>
    <property type="project" value="InterPro"/>
</dbReference>
<evidence type="ECO:0000256" key="4">
    <source>
        <dbReference type="ARBA" id="ARBA00023125"/>
    </source>
</evidence>
<comment type="similarity">
    <text evidence="1">Belongs to the sigma-70 factor family. ECF subfamily.</text>
</comment>
<keyword evidence="3" id="KW-0731">Sigma factor</keyword>
<dbReference type="GO" id="GO:0003677">
    <property type="term" value="F:DNA binding"/>
    <property type="evidence" value="ECO:0007669"/>
    <property type="project" value="UniProtKB-KW"/>
</dbReference>
<evidence type="ECO:0000256" key="3">
    <source>
        <dbReference type="ARBA" id="ARBA00023082"/>
    </source>
</evidence>
<dbReference type="SUPFAM" id="SSF88946">
    <property type="entry name" value="Sigma2 domain of RNA polymerase sigma factors"/>
    <property type="match status" value="1"/>
</dbReference>
<protein>
    <submittedName>
        <fullName evidence="8">Sigma-70 family RNA polymerase sigma factor</fullName>
    </submittedName>
</protein>
<dbReference type="InterPro" id="IPR007627">
    <property type="entry name" value="RNA_pol_sigma70_r2"/>
</dbReference>
<dbReference type="InterPro" id="IPR014284">
    <property type="entry name" value="RNA_pol_sigma-70_dom"/>
</dbReference>
<evidence type="ECO:0000259" key="7">
    <source>
        <dbReference type="Pfam" id="PF08281"/>
    </source>
</evidence>
<organism evidence="8 9">
    <name type="scientific">Candidatus Flavonifractor merdigallinarum</name>
    <dbReference type="NCBI Taxonomy" id="2838589"/>
    <lineage>
        <taxon>Bacteria</taxon>
        <taxon>Bacillati</taxon>
        <taxon>Bacillota</taxon>
        <taxon>Clostridia</taxon>
        <taxon>Eubacteriales</taxon>
        <taxon>Oscillospiraceae</taxon>
        <taxon>Flavonifractor</taxon>
    </lineage>
</organism>
<feature type="domain" description="RNA polymerase sigma factor 70 region 4 type 2" evidence="7">
    <location>
        <begin position="119"/>
        <end position="170"/>
    </location>
</feature>
<accession>A0A9D2BX24</accession>
<dbReference type="CDD" id="cd06171">
    <property type="entry name" value="Sigma70_r4"/>
    <property type="match status" value="1"/>
</dbReference>
<dbReference type="GO" id="GO:0016987">
    <property type="term" value="F:sigma factor activity"/>
    <property type="evidence" value="ECO:0007669"/>
    <property type="project" value="UniProtKB-KW"/>
</dbReference>
<dbReference type="Pfam" id="PF08281">
    <property type="entry name" value="Sigma70_r4_2"/>
    <property type="match status" value="1"/>
</dbReference>
<comment type="caution">
    <text evidence="8">The sequence shown here is derived from an EMBL/GenBank/DDBJ whole genome shotgun (WGS) entry which is preliminary data.</text>
</comment>
<dbReference type="EMBL" id="DXDX01000041">
    <property type="protein sequence ID" value="HIY20686.1"/>
    <property type="molecule type" value="Genomic_DNA"/>
</dbReference>
<dbReference type="Gene3D" id="1.10.1740.10">
    <property type="match status" value="1"/>
</dbReference>